<dbReference type="AlphaFoldDB" id="A0A642UNX9"/>
<proteinExistence type="inferred from homology"/>
<keyword evidence="4" id="KW-0862">Zinc</keyword>
<feature type="region of interest" description="Disordered" evidence="5">
    <location>
        <begin position="209"/>
        <end position="304"/>
    </location>
</feature>
<dbReference type="InterPro" id="IPR038254">
    <property type="entry name" value="KIN17_WH-like_sf"/>
</dbReference>
<dbReference type="Pfam" id="PF25095">
    <property type="entry name" value="C2H2-zf_KIN17"/>
    <property type="match status" value="1"/>
</dbReference>
<feature type="compositionally biased region" description="Basic and acidic residues" evidence="5">
    <location>
        <begin position="209"/>
        <end position="232"/>
    </location>
</feature>
<dbReference type="GO" id="GO:0006260">
    <property type="term" value="P:DNA replication"/>
    <property type="evidence" value="ECO:0007669"/>
    <property type="project" value="TreeGrafter"/>
</dbReference>
<dbReference type="InterPro" id="IPR037321">
    <property type="entry name" value="KIN17-like"/>
</dbReference>
<dbReference type="InterPro" id="IPR036236">
    <property type="entry name" value="Znf_C2H2_sf"/>
</dbReference>
<dbReference type="GO" id="GO:0008270">
    <property type="term" value="F:zinc ion binding"/>
    <property type="evidence" value="ECO:0007669"/>
    <property type="project" value="UniProtKB-KW"/>
</dbReference>
<dbReference type="FunFam" id="1.10.10.2030:FF:000001">
    <property type="entry name" value="DNA/RNA-binding protein KIN17, putative"/>
    <property type="match status" value="1"/>
</dbReference>
<dbReference type="EMBL" id="SWFS01000466">
    <property type="protein sequence ID" value="KAA8902522.1"/>
    <property type="molecule type" value="Genomic_DNA"/>
</dbReference>
<evidence type="ECO:0000256" key="1">
    <source>
        <dbReference type="ARBA" id="ARBA00008517"/>
    </source>
</evidence>
<protein>
    <recommendedName>
        <fullName evidence="6">DNA/RNA-binding protein Kin17 WH-like domain-containing protein</fullName>
    </recommendedName>
</protein>
<keyword evidence="2" id="KW-0479">Metal-binding</keyword>
<dbReference type="OrthoDB" id="10266249at2759"/>
<dbReference type="VEuPathDB" id="FungiDB:TRICI_005883"/>
<feature type="compositionally biased region" description="Low complexity" evidence="5">
    <location>
        <begin position="262"/>
        <end position="273"/>
    </location>
</feature>
<evidence type="ECO:0000256" key="5">
    <source>
        <dbReference type="SAM" id="MobiDB-lite"/>
    </source>
</evidence>
<evidence type="ECO:0000313" key="8">
    <source>
        <dbReference type="Proteomes" id="UP000761534"/>
    </source>
</evidence>
<dbReference type="SUPFAM" id="SSF57667">
    <property type="entry name" value="beta-beta-alpha zinc fingers"/>
    <property type="match status" value="1"/>
</dbReference>
<organism evidence="7 8">
    <name type="scientific">Trichomonascus ciferrii</name>
    <dbReference type="NCBI Taxonomy" id="44093"/>
    <lineage>
        <taxon>Eukaryota</taxon>
        <taxon>Fungi</taxon>
        <taxon>Dikarya</taxon>
        <taxon>Ascomycota</taxon>
        <taxon>Saccharomycotina</taxon>
        <taxon>Dipodascomycetes</taxon>
        <taxon>Dipodascales</taxon>
        <taxon>Trichomonascaceae</taxon>
        <taxon>Trichomonascus</taxon>
        <taxon>Trichomonascus ciferrii complex</taxon>
    </lineage>
</organism>
<evidence type="ECO:0000256" key="2">
    <source>
        <dbReference type="ARBA" id="ARBA00022723"/>
    </source>
</evidence>
<evidence type="ECO:0000256" key="4">
    <source>
        <dbReference type="ARBA" id="ARBA00022833"/>
    </source>
</evidence>
<dbReference type="Gene3D" id="1.10.10.2030">
    <property type="entry name" value="DNA/RNA-binding protein Kin17, conserved domain"/>
    <property type="match status" value="1"/>
</dbReference>
<name>A0A642UNX9_9ASCO</name>
<dbReference type="InterPro" id="IPR056767">
    <property type="entry name" value="C2H2-Znf_KIN17"/>
</dbReference>
<evidence type="ECO:0000313" key="7">
    <source>
        <dbReference type="EMBL" id="KAA8902522.1"/>
    </source>
</evidence>
<evidence type="ECO:0000256" key="3">
    <source>
        <dbReference type="ARBA" id="ARBA00022771"/>
    </source>
</evidence>
<sequence length="304" mass="35238">MDALVNAQCAYRVFHQIAKEDELIYRFFDMPKAEVGTPKYVANQMKAKGLQKLRWYCQICEKQCRDENGFKCHTQSESHVRNMLRVGENTKKSIDQYSQQFKRDFITLLRSGHGEKKINANRFYQEYIRDKNHIHMNATRWTTLSEFVKYLGREGICRVEETEKDGLCIAYIDNSPEALKRQEALRQKEKSAKGDEEVSQLILQKQVEEAQKLKSSERPEKTENNELKRSDAHPLQISLGTVKKPTKEASVTKPKPPSNALSVMKPKSSSNKVSKSRDDSAKPKSALERIMMKEQRVKQNVTHR</sequence>
<keyword evidence="8" id="KW-1185">Reference proteome</keyword>
<feature type="domain" description="DNA/RNA-binding protein Kin17 WH-like" evidence="6">
    <location>
        <begin position="81"/>
        <end position="208"/>
    </location>
</feature>
<dbReference type="PANTHER" id="PTHR12805">
    <property type="entry name" value="KIN17 KIN, ANTIGENIC DETERMINANT OF RECA PROTEIN HOMOLOG"/>
    <property type="match status" value="1"/>
</dbReference>
<dbReference type="InterPro" id="IPR019447">
    <property type="entry name" value="DNA/RNA-bd_Kin17_WH-like_dom"/>
</dbReference>
<dbReference type="Pfam" id="PF10357">
    <property type="entry name" value="WH_KIN17"/>
    <property type="match status" value="1"/>
</dbReference>
<gene>
    <name evidence="7" type="ORF">TRICI_005883</name>
</gene>
<comment type="caution">
    <text evidence="7">The sequence shown here is derived from an EMBL/GenBank/DDBJ whole genome shotgun (WGS) entry which is preliminary data.</text>
</comment>
<dbReference type="GO" id="GO:0005634">
    <property type="term" value="C:nucleus"/>
    <property type="evidence" value="ECO:0007669"/>
    <property type="project" value="TreeGrafter"/>
</dbReference>
<dbReference type="GO" id="GO:0006974">
    <property type="term" value="P:DNA damage response"/>
    <property type="evidence" value="ECO:0007669"/>
    <property type="project" value="TreeGrafter"/>
</dbReference>
<feature type="compositionally biased region" description="Basic and acidic residues" evidence="5">
    <location>
        <begin position="275"/>
        <end position="297"/>
    </location>
</feature>
<dbReference type="Proteomes" id="UP000761534">
    <property type="component" value="Unassembled WGS sequence"/>
</dbReference>
<keyword evidence="3" id="KW-0863">Zinc-finger</keyword>
<comment type="similarity">
    <text evidence="1">Belongs to the KIN17 family.</text>
</comment>
<dbReference type="SMART" id="SM01253">
    <property type="entry name" value="Kin17_mid"/>
    <property type="match status" value="1"/>
</dbReference>
<accession>A0A642UNX9</accession>
<evidence type="ECO:0000259" key="6">
    <source>
        <dbReference type="SMART" id="SM01253"/>
    </source>
</evidence>
<dbReference type="GO" id="GO:0003690">
    <property type="term" value="F:double-stranded DNA binding"/>
    <property type="evidence" value="ECO:0007669"/>
    <property type="project" value="TreeGrafter"/>
</dbReference>
<dbReference type="PANTHER" id="PTHR12805:SF0">
    <property type="entry name" value="DNA_RNA-BINDING PROTEIN KIN17"/>
    <property type="match status" value="1"/>
</dbReference>
<reference evidence="7" key="1">
    <citation type="journal article" date="2019" name="G3 (Bethesda)">
        <title>Genome Assemblies of Two Rare Opportunistic Yeast Pathogens: Diutina rugosa (syn. Candida rugosa) and Trichomonascus ciferrii (syn. Candida ciferrii).</title>
        <authorList>
            <person name="Mixao V."/>
            <person name="Saus E."/>
            <person name="Hansen A.P."/>
            <person name="Lass-Florl C."/>
            <person name="Gabaldon T."/>
        </authorList>
    </citation>
    <scope>NUCLEOTIDE SEQUENCE</scope>
    <source>
        <strain evidence="7">CBS 4856</strain>
    </source>
</reference>